<keyword evidence="2" id="KW-1003">Cell membrane</keyword>
<evidence type="ECO:0000256" key="3">
    <source>
        <dbReference type="ARBA" id="ARBA00022692"/>
    </source>
</evidence>
<dbReference type="RefSeq" id="WP_090934048.1">
    <property type="nucleotide sequence ID" value="NZ_FOTS01000009.1"/>
</dbReference>
<dbReference type="Gene3D" id="1.20.1740.10">
    <property type="entry name" value="Amino acid/polyamine transporter I"/>
    <property type="match status" value="1"/>
</dbReference>
<feature type="transmembrane region" description="Helical" evidence="6">
    <location>
        <begin position="321"/>
        <end position="340"/>
    </location>
</feature>
<organism evidence="7 8">
    <name type="scientific">Pelosinus propionicus DSM 13327</name>
    <dbReference type="NCBI Taxonomy" id="1123291"/>
    <lineage>
        <taxon>Bacteria</taxon>
        <taxon>Bacillati</taxon>
        <taxon>Bacillota</taxon>
        <taxon>Negativicutes</taxon>
        <taxon>Selenomonadales</taxon>
        <taxon>Sporomusaceae</taxon>
        <taxon>Pelosinus</taxon>
    </lineage>
</organism>
<evidence type="ECO:0000256" key="6">
    <source>
        <dbReference type="SAM" id="Phobius"/>
    </source>
</evidence>
<feature type="transmembrane region" description="Helical" evidence="6">
    <location>
        <begin position="149"/>
        <end position="170"/>
    </location>
</feature>
<keyword evidence="5 6" id="KW-0472">Membrane</keyword>
<dbReference type="GO" id="GO:0005886">
    <property type="term" value="C:plasma membrane"/>
    <property type="evidence" value="ECO:0007669"/>
    <property type="project" value="UniProtKB-SubCell"/>
</dbReference>
<feature type="transmembrane region" description="Helical" evidence="6">
    <location>
        <begin position="346"/>
        <end position="367"/>
    </location>
</feature>
<evidence type="ECO:0000256" key="1">
    <source>
        <dbReference type="ARBA" id="ARBA00004651"/>
    </source>
</evidence>
<feature type="transmembrane region" description="Helical" evidence="6">
    <location>
        <begin position="269"/>
        <end position="292"/>
    </location>
</feature>
<feature type="transmembrane region" description="Helical" evidence="6">
    <location>
        <begin position="87"/>
        <end position="111"/>
    </location>
</feature>
<feature type="transmembrane region" description="Helical" evidence="6">
    <location>
        <begin position="45"/>
        <end position="66"/>
    </location>
</feature>
<feature type="transmembrane region" description="Helical" evidence="6">
    <location>
        <begin position="379"/>
        <end position="408"/>
    </location>
</feature>
<dbReference type="PIRSF" id="PIRSF006060">
    <property type="entry name" value="AA_transporter"/>
    <property type="match status" value="1"/>
</dbReference>
<dbReference type="Pfam" id="PF13520">
    <property type="entry name" value="AA_permease_2"/>
    <property type="match status" value="1"/>
</dbReference>
<feature type="transmembrane region" description="Helical" evidence="6">
    <location>
        <begin position="185"/>
        <end position="203"/>
    </location>
</feature>
<keyword evidence="8" id="KW-1185">Reference proteome</keyword>
<dbReference type="EMBL" id="FOTS01000009">
    <property type="protein sequence ID" value="SFL56130.1"/>
    <property type="molecule type" value="Genomic_DNA"/>
</dbReference>
<name>A0A1I4IP85_9FIRM</name>
<dbReference type="GO" id="GO:0022857">
    <property type="term" value="F:transmembrane transporter activity"/>
    <property type="evidence" value="ECO:0007669"/>
    <property type="project" value="InterPro"/>
</dbReference>
<dbReference type="PANTHER" id="PTHR42770:SF13">
    <property type="entry name" value="L-METHIONINE_BRANCHED-CHAIN AMINO ACID EXPORTER YJEH"/>
    <property type="match status" value="1"/>
</dbReference>
<feature type="transmembrane region" description="Helical" evidence="6">
    <location>
        <begin position="224"/>
        <end position="249"/>
    </location>
</feature>
<dbReference type="InterPro" id="IPR050367">
    <property type="entry name" value="APC_superfamily"/>
</dbReference>
<comment type="subcellular location">
    <subcellularLocation>
        <location evidence="1">Cell membrane</location>
        <topology evidence="1">Multi-pass membrane protein</topology>
    </subcellularLocation>
</comment>
<dbReference type="STRING" id="1123291.SAMN04490355_100912"/>
<dbReference type="Proteomes" id="UP000199520">
    <property type="component" value="Unassembled WGS sequence"/>
</dbReference>
<keyword evidence="3 6" id="KW-0812">Transmembrane</keyword>
<dbReference type="InterPro" id="IPR002293">
    <property type="entry name" value="AA/rel_permease1"/>
</dbReference>
<reference evidence="8" key="1">
    <citation type="submission" date="2016-10" db="EMBL/GenBank/DDBJ databases">
        <authorList>
            <person name="Varghese N."/>
            <person name="Submissions S."/>
        </authorList>
    </citation>
    <scope>NUCLEOTIDE SEQUENCE [LARGE SCALE GENOMIC DNA]</scope>
    <source>
        <strain evidence="8">DSM 13327</strain>
    </source>
</reference>
<feature type="transmembrane region" description="Helical" evidence="6">
    <location>
        <begin position="12"/>
        <end position="33"/>
    </location>
</feature>
<dbReference type="PANTHER" id="PTHR42770">
    <property type="entry name" value="AMINO ACID TRANSPORTER-RELATED"/>
    <property type="match status" value="1"/>
</dbReference>
<gene>
    <name evidence="7" type="ORF">SAMN04490355_100912</name>
</gene>
<evidence type="ECO:0000256" key="4">
    <source>
        <dbReference type="ARBA" id="ARBA00022989"/>
    </source>
</evidence>
<accession>A0A1I4IP85</accession>
<proteinExistence type="predicted"/>
<feature type="transmembrane region" description="Helical" evidence="6">
    <location>
        <begin position="117"/>
        <end position="137"/>
    </location>
</feature>
<evidence type="ECO:0000313" key="8">
    <source>
        <dbReference type="Proteomes" id="UP000199520"/>
    </source>
</evidence>
<protein>
    <submittedName>
        <fullName evidence="7">Amino acid/polyamine/organocation transporter, APC superfamily</fullName>
    </submittedName>
</protein>
<keyword evidence="4 6" id="KW-1133">Transmembrane helix</keyword>
<evidence type="ECO:0000256" key="5">
    <source>
        <dbReference type="ARBA" id="ARBA00023136"/>
    </source>
</evidence>
<evidence type="ECO:0000313" key="7">
    <source>
        <dbReference type="EMBL" id="SFL56130.1"/>
    </source>
</evidence>
<dbReference type="OrthoDB" id="178667at2"/>
<sequence length="423" mass="46150">MRQQVELRKSITWIQGAAMTIGAVLGAGILVLPAMTANIAGPAALMSWLLMGLFSLPMVIAIGSMSSRFPDSGGMAAYVRQGFGEQASYITGILMLTAMPFGMPVTALVGAHYLGSILAWTSASIHLAAAGLLLIAITLNYRGINLSSYTQVFVVSAILFILTFAVWSAIPQVQISAFTPFLPHGWFPVGEAMTLLFFAFMGWEMIGNLSEEFKNPVRDIPLSLGAAVLLTNLLYFAVAFVTIGTEVYLSGNPITAMVTLIAYRWGDMAGTLVALLGFVVCYCPVHTFIAGFSRLVYAQTRDGHFPPYWGQLHRRFQTPHIALLVFAPIYFVILLFSYVLSWNLESLISIPCVNFLVVYMLGMAAVARTLPNRLGKVSAWISAILSGAIYIFAGWFSFFPIVVSLLAICQQRWSKAKRAFSCK</sequence>
<dbReference type="AlphaFoldDB" id="A0A1I4IP85"/>
<evidence type="ECO:0000256" key="2">
    <source>
        <dbReference type="ARBA" id="ARBA00022475"/>
    </source>
</evidence>